<reference evidence="1" key="1">
    <citation type="journal article" date="2023" name="Mol. Ecol. Resour.">
        <title>Chromosome-level genome assembly of a triploid poplar Populus alba 'Berolinensis'.</title>
        <authorList>
            <person name="Chen S."/>
            <person name="Yu Y."/>
            <person name="Wang X."/>
            <person name="Wang S."/>
            <person name="Zhang T."/>
            <person name="Zhou Y."/>
            <person name="He R."/>
            <person name="Meng N."/>
            <person name="Wang Y."/>
            <person name="Liu W."/>
            <person name="Liu Z."/>
            <person name="Liu J."/>
            <person name="Guo Q."/>
            <person name="Huang H."/>
            <person name="Sederoff R.R."/>
            <person name="Wang G."/>
            <person name="Qu G."/>
            <person name="Chen S."/>
        </authorList>
    </citation>
    <scope>NUCLEOTIDE SEQUENCE</scope>
    <source>
        <strain evidence="1">SC-2020</strain>
    </source>
</reference>
<organism evidence="1 2">
    <name type="scientific">Populus alba x Populus x berolinensis</name>
    <dbReference type="NCBI Taxonomy" id="444605"/>
    <lineage>
        <taxon>Eukaryota</taxon>
        <taxon>Viridiplantae</taxon>
        <taxon>Streptophyta</taxon>
        <taxon>Embryophyta</taxon>
        <taxon>Tracheophyta</taxon>
        <taxon>Spermatophyta</taxon>
        <taxon>Magnoliopsida</taxon>
        <taxon>eudicotyledons</taxon>
        <taxon>Gunneridae</taxon>
        <taxon>Pentapetalae</taxon>
        <taxon>rosids</taxon>
        <taxon>fabids</taxon>
        <taxon>Malpighiales</taxon>
        <taxon>Salicaceae</taxon>
        <taxon>Saliceae</taxon>
        <taxon>Populus</taxon>
    </lineage>
</organism>
<dbReference type="EMBL" id="JAQIZT010000009">
    <property type="protein sequence ID" value="KAJ6985708.1"/>
    <property type="molecule type" value="Genomic_DNA"/>
</dbReference>
<accession>A0AAD6MHM7</accession>
<dbReference type="GO" id="GO:0006405">
    <property type="term" value="P:RNA export from nucleus"/>
    <property type="evidence" value="ECO:0007669"/>
    <property type="project" value="TreeGrafter"/>
</dbReference>
<dbReference type="GO" id="GO:0017056">
    <property type="term" value="F:structural constituent of nuclear pore"/>
    <property type="evidence" value="ECO:0007669"/>
    <property type="project" value="InterPro"/>
</dbReference>
<name>A0AAD6MHM7_9ROSI</name>
<dbReference type="PANTHER" id="PTHR31431">
    <property type="entry name" value="NUCLEOPORIN NUP188 HOMOLOG"/>
    <property type="match status" value="1"/>
</dbReference>
<evidence type="ECO:0000313" key="1">
    <source>
        <dbReference type="EMBL" id="KAJ6985708.1"/>
    </source>
</evidence>
<comment type="caution">
    <text evidence="1">The sequence shown here is derived from an EMBL/GenBank/DDBJ whole genome shotgun (WGS) entry which is preliminary data.</text>
</comment>
<dbReference type="PANTHER" id="PTHR31431:SF1">
    <property type="entry name" value="NUCLEOPORIN NUP188"/>
    <property type="match status" value="1"/>
</dbReference>
<dbReference type="GO" id="GO:0044611">
    <property type="term" value="C:nuclear pore inner ring"/>
    <property type="evidence" value="ECO:0007669"/>
    <property type="project" value="TreeGrafter"/>
</dbReference>
<proteinExistence type="predicted"/>
<sequence>MSNPKTVDSSLWFDSFTTILTDLENASLSSDLPPHLAKKLKDNHAWFVETVSLFKKPNANSREVLNSEIIKIGSHEVTVKPELKVKALHISSYLCLDEVQSYILVERSLECDDLAVDSMVEDCLHVVLLQYYIERQCLLKCSRRILMHALYVGICSKEENVVRDEAAKLISDGLEHKLISVLQDLLSSSHPEQMDVDLFTLWAEETLIEDNLALDILFLLYYESLCTCNGEKWKKLCLLYKGILSGSYNFGKLAISAEALKSSYHASTQLLLILIETLDLENLLQLVHDGVPFRQGPSVFSVTDIQQMDVLISSFVTLGTREVGPLILAWAVCLCLISSLPGSEENSVLMEIDHVGYVRQAFEGASLSIFVDILESDLLKESDGPVAGYRSVLRTFISAFIASYEINLQLEDSTLSLILDILCKIYRGEESLCIQFWDKESFIDGPIRCLLCNLEGVFPFRTAEFVRLLSALCEGSWPAECVYNFLDKYVGVSSLFEITSESLVDSASQAVETQLPLHVPGADSLIIPSKTRGHVLKVIDGNTALVRWEYAQSGVLVLLLRLVNELYLESNKEVFLTFDLLSRLVSFNTAITFTMMEIGNTFYLQAAGVNEQMEKNFWVVEVICAVIKKSSSNSGNAAVMSMGVSILASMLRCAPSHIAAVVLKANIFDATWKTSAFEVGCDGPSSGSWLLSGKLVKMLLLDSEQNDYDKPLAISVLDFTMQLVEARLENDLVLALVVFSLQYILVNHEYWKYKVKHVRWKVTLKVLEVMKACITSVSFSEKLALVIRDMLLNDSSIHNALFHLACTTKQTLENLYVSRLVELEEIEGCQLAISSALDIIYMMLSKFCKDISPNLPVFHLSVLSSTMKPIPVVAAAVSLISYSRSPAVQVGAAKVLSMLFTTADYMQPYLSGNVCFGLDDKQIADMRHFVKSTLVKQLEWNEDLFVATVNLLTYAARSQPAYLLAIFSLKEDTEVQLSNGGGTKQPINELSNGSLCSKKSSLLDGLMQYVERSNEFIDSNPRVLFTVLDFLKALWQGAVHYISILECLKSSGKFWKQLSNCISSDARSIASPFENVAETQSQSLALKYQCQSAILEMMAHDMFLKKKLLHAESVLKEVSELERNNKASSTEKSKSVNDCELKDILASWWKRPIFGSLINLYASCEYDNEISNRAKVAASLFIVHAMGKLVIGNAGSLSVSLVEKIQITFKHLSCQLAFSELLAQYSQQRYSEGKELKGLILNDLYHHLQGELEGRKIGPGPFKELCQYLVESNCLLSYQHKYGGDHYGNTKDIHLYDLMRIRSDLGLNMWDYTDWKDSKAIAQTMLECFQDANSMVLLASSKLSALKALLTALTMWEDNVIFSFPCSHRRIRALLSGKIPDQLCFSCINNISKSFRITVESLAPVLDASEEILDFLAALAELILHLMKSAQSNLSLSVCILVLKTSARVRGGAEMLLSAGFFSSLRALFADASDVGPSTVMTNDSGFLKSSEKIEKPQSIWGLGLAVIVAMVQSLGDSSSYTDILDNVIPYVFSEKADLISYYLSAPDFPSDSHDKKRPRAKKTETSLSALKETEHTLMLMCALARHWRSWVKVMKEMDSELREKSIHLLAFISRGTHRFGESFQQNCPLFMRSYPQRGVRVLQETIICKQQEWMGILSGSYNFGKLAISAEALKSSYHASTQLLLILIETLDLENLLQLVHDGVPFRQGPSVFSVTDIQQMDVLISSFVTLGTREVGPLILAWAVCLCLISSLPGSEENSVLMEIDHVGYVRQAFEGASLSIFVDILESDLLKESDGPVAGYRSVLRTFISAFIASYEINLQLEDSTLSLILDILCKIYRGEESLCIQFWDKESFIDGPIRCLLCNLEGVFPFRTAEFVRLLSALCEGSWPAECVYNFLDKYVGVSSLFEITSESLVDSASQAVETQLPLHVPGADSLIIPSKTRGHVLKVIDGNTALVRWEAITFTMMEIGNTFYLQAAGVNEQMEKNFWVVEVICAVIKKSSSNSGNAAVMSMGVSILASMLRCAPSHIAAVVLKANIFDATWKTSAFEVGCDGPSRLHFLLAGVIIHYTDLMFSDSAYTFFDLVDRVLDFTMQLVEARLENDLVLALVVFSLQYILVNHEYWKYKVKHVRWKVTLKVLEVMKACITSVSFSEKLALVIRDMLLNDSSIHNALFHLACTTKQTLENLYVSRLVELEEIEGCQLAISSALDIIYMMLSKFCKDISPNLPVFHLSVLSSTMKPIPVVAAAVSLISYSRSPAVQVGAAKVLSMLFTTADYMQPYLSGNVCFGLDDKQIADMRHFVKSTLVKQLEWNEDLFVATVNLLTYAARSQPAYLLAIFSLKEDTEVQLSNGGGTKQPINELSNGSLCSKKSSLLDGLMQYVERSNEFIDSNPRVLFTVLDFLKALWQGAVHYISILECLKSSGKFWKQLSNCISSDARSIASPFENVAETQSQSLALKYQCQSAILEMMAHDMFLKKKLLHAESVLKEVSELERNNKASSTEKSKSVNDCELKDILASWWKRPIFGSLINLYASCEYDNEISNRAKVAASLFIVHAMGKLVIGNAGSLSVSLVEKIQITFKHLSCQLAFSELLAQYSQQRYSEGKELKGLILNDLYHHLQGELEGRKIGPGPFKELCQYLVESNCLLSYQHKYGGDHYGNTKDIHLYDLMRIRSDLGLNMWDYTDWKDSKAIAQTMLECFQDANSMVLLASSKLSALKALLTALTMWEDNSPENKGTAEGKIPDQLCFSCINNISKSFRITVESLAPVLDASEEILDFLAALAELILHLMKSAQSNLSLSVCILVLKTSGSGLQLLGDFRSSATGVKKTMKLLLMLLLFTLEISNTSDKESEEFAELSNGCLGLLPILCNCITATEHCSLSLATIDLVLTSFLKPNTWFPIIQKHLQLPHVILKVHDKSSFSSVPITLKFLLTLARVRGGAEMLLSAGFFSSLRALFADASDVGPSTVMTNDSGFLKSSEKIEKPQSIWGLGLAVIVAMVQSLGDSSSYTDILDNVIPYVFSEKADLISYYLSAPDFPSDSHDKKRPRAKKTETSLSALKETEHTLMLMCALARHWRSWVKVMKEMDSELREKSIHLLAFISRGTHRFGESSSRTAPLLCAPILKEELECCKKPSFVNSKNGWFALSPLCCVSKPKSSAFSANSSAFVVKGQSTEITNPVSPTYFSDLVALEIYRIAFLLLKYLSMEAEGAAKRSEEMGFVDLAQIPELPMPELLHGLQDQAVAIVSELCGSNKSKHMNPEIKSVCLLLLQIMEMALYLELCVLQICGIRPVLGRVEDFSKEVKLLLKAMEGHTFIKASVTSLKHIISLVYPGLLQTEGFL</sequence>
<evidence type="ECO:0000313" key="2">
    <source>
        <dbReference type="Proteomes" id="UP001164929"/>
    </source>
</evidence>
<dbReference type="GO" id="GO:0006606">
    <property type="term" value="P:protein import into nucleus"/>
    <property type="evidence" value="ECO:0007669"/>
    <property type="project" value="TreeGrafter"/>
</dbReference>
<gene>
    <name evidence="1" type="ORF">NC653_023608</name>
</gene>
<protein>
    <submittedName>
        <fullName evidence="1">Uncharacterized protein</fullName>
    </submittedName>
</protein>
<keyword evidence="2" id="KW-1185">Reference proteome</keyword>
<dbReference type="InterPro" id="IPR044840">
    <property type="entry name" value="Nup188"/>
</dbReference>
<dbReference type="Proteomes" id="UP001164929">
    <property type="component" value="Chromosome 9"/>
</dbReference>